<sequence>MKKEINYWVEKLELLPHPEGGFYKETYRSPVEANFAGFDGSRNVVTGIYFLMTKDNFSAFHRIKSDEMWHFYAGDSLEIYWFSPQGELEVISLGLDLEKGEVPQAVVLKDGWFASRVKNGGDYALVGCTVAPGFDFQDFELANREDLLKLYPRSAEIINQLTRQ</sequence>
<dbReference type="eggNOG" id="COG3542">
    <property type="taxonomic scope" value="Bacteria"/>
</dbReference>
<evidence type="ECO:0000313" key="3">
    <source>
        <dbReference type="Proteomes" id="UP000001425"/>
    </source>
</evidence>
<proteinExistence type="predicted"/>
<organism evidence="2 3">
    <name type="scientific">Synechocystis sp. (strain ATCC 27184 / PCC 6803 / Kazusa)</name>
    <dbReference type="NCBI Taxonomy" id="1111708"/>
    <lineage>
        <taxon>Bacteria</taxon>
        <taxon>Bacillati</taxon>
        <taxon>Cyanobacteriota</taxon>
        <taxon>Cyanophyceae</taxon>
        <taxon>Synechococcales</taxon>
        <taxon>Merismopediaceae</taxon>
        <taxon>Synechocystis</taxon>
    </lineage>
</organism>
<evidence type="ECO:0000259" key="1">
    <source>
        <dbReference type="Pfam" id="PF06172"/>
    </source>
</evidence>
<reference evidence="2 3" key="1">
    <citation type="journal article" date="1995" name="DNA Res.">
        <title>Sequence analysis of the genome of the unicellular cyanobacterium Synechocystis sp. strain PCC6803. I. Sequence features in the 1 Mb region from map positions 64% to 92% of the genome.</title>
        <authorList>
            <person name="Kaneko T."/>
            <person name="Tanaka A."/>
            <person name="Sato S."/>
            <person name="Kotani H."/>
            <person name="Sazuka T."/>
            <person name="Miyajima N."/>
            <person name="Sugiura M."/>
            <person name="Tabata S."/>
        </authorList>
    </citation>
    <scope>NUCLEOTIDE SEQUENCE [LARGE SCALE GENOMIC DNA]</scope>
    <source>
        <strain evidence="3">ATCC 27184 / PCC 6803 / Kazusa</strain>
    </source>
</reference>
<dbReference type="EnsemblBacteria" id="BAA16860">
    <property type="protein sequence ID" value="BAA16860"/>
    <property type="gene ID" value="BAA16860"/>
</dbReference>
<dbReference type="SUPFAM" id="SSF51182">
    <property type="entry name" value="RmlC-like cupins"/>
    <property type="match status" value="1"/>
</dbReference>
<feature type="domain" description="DUF985" evidence="1">
    <location>
        <begin position="7"/>
        <end position="142"/>
    </location>
</feature>
<dbReference type="PaxDb" id="1148-1651934"/>
<evidence type="ECO:0000313" key="2">
    <source>
        <dbReference type="EMBL" id="BAA16860.1"/>
    </source>
</evidence>
<dbReference type="CDD" id="cd06121">
    <property type="entry name" value="cupin_YML079wp"/>
    <property type="match status" value="1"/>
</dbReference>
<protein>
    <submittedName>
        <fullName evidence="2">Sll1188 protein</fullName>
    </submittedName>
</protein>
<accession>P72845</accession>
<dbReference type="Proteomes" id="UP000001425">
    <property type="component" value="Chromosome"/>
</dbReference>
<keyword evidence="3" id="KW-1185">Reference proteome</keyword>
<dbReference type="PhylomeDB" id="P72845"/>
<reference evidence="2 3" key="2">
    <citation type="journal article" date="1996" name="DNA Res.">
        <title>Sequence analysis of the genome of the unicellular cyanobacterium Synechocystis sp. strain PCC6803. II. Sequence determination of the entire genome and assignment of potential protein-coding regions.</title>
        <authorList>
            <person name="Kaneko T."/>
            <person name="Sato S."/>
            <person name="Kotani H."/>
            <person name="Tanaka A."/>
            <person name="Asamizu E."/>
            <person name="Nakamura Y."/>
            <person name="Miyajima N."/>
            <person name="Hirosawa M."/>
            <person name="Sugiura M."/>
            <person name="Sasamoto S."/>
            <person name="Kimura T."/>
            <person name="Hosouchi T."/>
            <person name="Matsuno A."/>
            <person name="Muraki A."/>
            <person name="Nakazaki N."/>
            <person name="Naruo K."/>
            <person name="Okumura S."/>
            <person name="Shimpo S."/>
            <person name="Takeuchi C."/>
            <person name="Wada T."/>
            <person name="Watanabe A."/>
            <person name="Yamada M."/>
            <person name="Yasuda M."/>
            <person name="Tabata S."/>
        </authorList>
    </citation>
    <scope>NUCLEOTIDE SEQUENCE [LARGE SCALE GENOMIC DNA]</scope>
    <source>
        <strain evidence="3">ATCC 27184 / PCC 6803 / Kazusa</strain>
    </source>
</reference>
<dbReference type="InParanoid" id="P72845"/>
<dbReference type="InterPro" id="IPR039935">
    <property type="entry name" value="YML079W-like"/>
</dbReference>
<dbReference type="PIR" id="S74709">
    <property type="entry name" value="S74709"/>
</dbReference>
<dbReference type="PANTHER" id="PTHR33387:SF3">
    <property type="entry name" value="DUF985 DOMAIN-CONTAINING PROTEIN"/>
    <property type="match status" value="1"/>
</dbReference>
<dbReference type="InterPro" id="IPR011051">
    <property type="entry name" value="RmlC_Cupin_sf"/>
</dbReference>
<name>P72845_SYNY3</name>
<dbReference type="Pfam" id="PF06172">
    <property type="entry name" value="Cupin_5"/>
    <property type="match status" value="1"/>
</dbReference>
<dbReference type="InterPro" id="IPR009327">
    <property type="entry name" value="Cupin_DUF985"/>
</dbReference>
<dbReference type="EMBL" id="BA000022">
    <property type="protein sequence ID" value="BAA16860.1"/>
    <property type="molecule type" value="Genomic_DNA"/>
</dbReference>
<dbReference type="KEGG" id="syn:sll1188"/>
<dbReference type="STRING" id="1148.gene:10497718"/>
<dbReference type="AlphaFoldDB" id="P72845"/>
<dbReference type="PANTHER" id="PTHR33387">
    <property type="entry name" value="RMLC-LIKE JELLY ROLL FOLD PROTEIN"/>
    <property type="match status" value="1"/>
</dbReference>
<dbReference type="Gene3D" id="2.60.120.10">
    <property type="entry name" value="Jelly Rolls"/>
    <property type="match status" value="1"/>
</dbReference>
<gene>
    <name evidence="2" type="ordered locus">sll1188</name>
</gene>
<dbReference type="InterPro" id="IPR014710">
    <property type="entry name" value="RmlC-like_jellyroll"/>
</dbReference>